<proteinExistence type="predicted"/>
<evidence type="ECO:0008006" key="3">
    <source>
        <dbReference type="Google" id="ProtNLM"/>
    </source>
</evidence>
<evidence type="ECO:0000313" key="1">
    <source>
        <dbReference type="EMBL" id="OGG08352.1"/>
    </source>
</evidence>
<evidence type="ECO:0000313" key="2">
    <source>
        <dbReference type="Proteomes" id="UP000176854"/>
    </source>
</evidence>
<comment type="caution">
    <text evidence="1">The sequence shown here is derived from an EMBL/GenBank/DDBJ whole genome shotgun (WGS) entry which is preliminary data.</text>
</comment>
<dbReference type="STRING" id="1798373.A2154_01535"/>
<dbReference type="EMBL" id="MFJC01000069">
    <property type="protein sequence ID" value="OGG08352.1"/>
    <property type="molecule type" value="Genomic_DNA"/>
</dbReference>
<accession>A0A1F5Z8A4</accession>
<dbReference type="AlphaFoldDB" id="A0A1F5Z8A4"/>
<sequence>MLDRIKYKLHIWVILLAILILPRQLYADYVLPYPSLMPGHKLYRLMEITDRLKGIYSWGNITSFKYRLRQADKYLVEGKTLFEYKQYLLAVRSLDKSDHEVTLLIPALRKAETEGKNISAQLQVVFSAMDKHSQVLSDISITVPAEFVWRDEFKDSVRLDLDRILENSMKLRIHVASEAAKLR</sequence>
<gene>
    <name evidence="1" type="ORF">A2154_01535</name>
</gene>
<organism evidence="1 2">
    <name type="scientific">Candidatus Gottesmanbacteria bacterium RBG_16_43_7</name>
    <dbReference type="NCBI Taxonomy" id="1798373"/>
    <lineage>
        <taxon>Bacteria</taxon>
        <taxon>Candidatus Gottesmaniibacteriota</taxon>
    </lineage>
</organism>
<name>A0A1F5Z8A4_9BACT</name>
<reference evidence="1 2" key="1">
    <citation type="journal article" date="2016" name="Nat. Commun.">
        <title>Thousands of microbial genomes shed light on interconnected biogeochemical processes in an aquifer system.</title>
        <authorList>
            <person name="Anantharaman K."/>
            <person name="Brown C.T."/>
            <person name="Hug L.A."/>
            <person name="Sharon I."/>
            <person name="Castelle C.J."/>
            <person name="Probst A.J."/>
            <person name="Thomas B.C."/>
            <person name="Singh A."/>
            <person name="Wilkins M.J."/>
            <person name="Karaoz U."/>
            <person name="Brodie E.L."/>
            <person name="Williams K.H."/>
            <person name="Hubbard S.S."/>
            <person name="Banfield J.F."/>
        </authorList>
    </citation>
    <scope>NUCLEOTIDE SEQUENCE [LARGE SCALE GENOMIC DNA]</scope>
</reference>
<dbReference type="Proteomes" id="UP000176854">
    <property type="component" value="Unassembled WGS sequence"/>
</dbReference>
<protein>
    <recommendedName>
        <fullName evidence="3">DUF5667 domain-containing protein</fullName>
    </recommendedName>
</protein>